<evidence type="ECO:0000313" key="2">
    <source>
        <dbReference type="EMBL" id="PLB48760.1"/>
    </source>
</evidence>
<organism evidence="2 3">
    <name type="scientific">Aspergillus steynii IBT 23096</name>
    <dbReference type="NCBI Taxonomy" id="1392250"/>
    <lineage>
        <taxon>Eukaryota</taxon>
        <taxon>Fungi</taxon>
        <taxon>Dikarya</taxon>
        <taxon>Ascomycota</taxon>
        <taxon>Pezizomycotina</taxon>
        <taxon>Eurotiomycetes</taxon>
        <taxon>Eurotiomycetidae</taxon>
        <taxon>Eurotiales</taxon>
        <taxon>Aspergillaceae</taxon>
        <taxon>Aspergillus</taxon>
        <taxon>Aspergillus subgen. Circumdati</taxon>
    </lineage>
</organism>
<gene>
    <name evidence="2" type="ORF">P170DRAFT_475101</name>
</gene>
<protein>
    <submittedName>
        <fullName evidence="2">Uncharacterized protein</fullName>
    </submittedName>
</protein>
<sequence length="169" mass="18524">MNKNRRRHLFLQRKPLPASRVFDGQSLTCDTCVKKQLLCEGYNSQTPTRPKDTSTPQLQGNQYPREDTPHHDSQVDSLEHVVEGDTAADHYEPSGQQQSVSAANEGSPWISSIGSWFNPGSPSFVSGQDTSNGGGVLTAANRLPLPINPDTGPQVILTIHHILNEQFVP</sequence>
<comment type="caution">
    <text evidence="2">The sequence shown here is derived from an EMBL/GenBank/DDBJ whole genome shotgun (WGS) entry which is preliminary data.</text>
</comment>
<keyword evidence="3" id="KW-1185">Reference proteome</keyword>
<dbReference type="VEuPathDB" id="FungiDB:P170DRAFT_475101"/>
<name>A0A2I2G7B0_9EURO</name>
<reference evidence="2 3" key="1">
    <citation type="submission" date="2016-12" db="EMBL/GenBank/DDBJ databases">
        <title>The genomes of Aspergillus section Nigri reveals drivers in fungal speciation.</title>
        <authorList>
            <consortium name="DOE Joint Genome Institute"/>
            <person name="Vesth T.C."/>
            <person name="Nybo J."/>
            <person name="Theobald S."/>
            <person name="Brandl J."/>
            <person name="Frisvad J.C."/>
            <person name="Nielsen K.F."/>
            <person name="Lyhne E.K."/>
            <person name="Kogle M.E."/>
            <person name="Kuo A."/>
            <person name="Riley R."/>
            <person name="Clum A."/>
            <person name="Nolan M."/>
            <person name="Lipzen A."/>
            <person name="Salamov A."/>
            <person name="Henrissat B."/>
            <person name="Wiebenga A."/>
            <person name="De Vries R.P."/>
            <person name="Grigoriev I.V."/>
            <person name="Mortensen U.H."/>
            <person name="Andersen M.R."/>
            <person name="Baker S.E."/>
        </authorList>
    </citation>
    <scope>NUCLEOTIDE SEQUENCE [LARGE SCALE GENOMIC DNA]</scope>
    <source>
        <strain evidence="2 3">IBT 23096</strain>
    </source>
</reference>
<proteinExistence type="predicted"/>
<evidence type="ECO:0000313" key="3">
    <source>
        <dbReference type="Proteomes" id="UP000234275"/>
    </source>
</evidence>
<accession>A0A2I2G7B0</accession>
<evidence type="ECO:0000256" key="1">
    <source>
        <dbReference type="SAM" id="MobiDB-lite"/>
    </source>
</evidence>
<feature type="compositionally biased region" description="Polar residues" evidence="1">
    <location>
        <begin position="42"/>
        <end position="62"/>
    </location>
</feature>
<dbReference type="EMBL" id="MSFO01000004">
    <property type="protein sequence ID" value="PLB48760.1"/>
    <property type="molecule type" value="Genomic_DNA"/>
</dbReference>
<dbReference type="STRING" id="1392250.A0A2I2G7B0"/>
<dbReference type="AlphaFoldDB" id="A0A2I2G7B0"/>
<dbReference type="Proteomes" id="UP000234275">
    <property type="component" value="Unassembled WGS sequence"/>
</dbReference>
<dbReference type="GeneID" id="36560919"/>
<feature type="compositionally biased region" description="Basic and acidic residues" evidence="1">
    <location>
        <begin position="64"/>
        <end position="76"/>
    </location>
</feature>
<dbReference type="OrthoDB" id="10456486at2759"/>
<feature type="region of interest" description="Disordered" evidence="1">
    <location>
        <begin position="42"/>
        <end position="76"/>
    </location>
</feature>
<dbReference type="RefSeq" id="XP_024704062.1">
    <property type="nucleotide sequence ID" value="XM_024853221.1"/>
</dbReference>